<organism evidence="1 2">
    <name type="scientific">Leptospira johnsonii</name>
    <dbReference type="NCBI Taxonomy" id="1917820"/>
    <lineage>
        <taxon>Bacteria</taxon>
        <taxon>Pseudomonadati</taxon>
        <taxon>Spirochaetota</taxon>
        <taxon>Spirochaetia</taxon>
        <taxon>Leptospirales</taxon>
        <taxon>Leptospiraceae</taxon>
        <taxon>Leptospira</taxon>
    </lineage>
</organism>
<proteinExistence type="predicted"/>
<evidence type="ECO:0000313" key="1">
    <source>
        <dbReference type="EMBL" id="GBF38672.1"/>
    </source>
</evidence>
<keyword evidence="2" id="KW-1185">Reference proteome</keyword>
<protein>
    <submittedName>
        <fullName evidence="1">Uncharacterized protein</fullName>
    </submittedName>
</protein>
<accession>A0A2P2D206</accession>
<name>A0A2P2D206_9LEPT</name>
<evidence type="ECO:0000313" key="2">
    <source>
        <dbReference type="Proteomes" id="UP000245076"/>
    </source>
</evidence>
<comment type="caution">
    <text evidence="1">The sequence shown here is derived from an EMBL/GenBank/DDBJ whole genome shotgun (WGS) entry which is preliminary data.</text>
</comment>
<reference evidence="1 2" key="1">
    <citation type="submission" date="2018-02" db="EMBL/GenBank/DDBJ databases">
        <title>Novel Leptospira species isolated from soil and water in Japan.</title>
        <authorList>
            <person name="Nakao R."/>
            <person name="Masuzawa T."/>
        </authorList>
    </citation>
    <scope>NUCLEOTIDE SEQUENCE [LARGE SCALE GENOMIC DNA]</scope>
    <source>
        <strain evidence="1 2">E8</strain>
    </source>
</reference>
<dbReference type="AlphaFoldDB" id="A0A2P2D206"/>
<dbReference type="Proteomes" id="UP000245076">
    <property type="component" value="Unassembled WGS sequence"/>
</dbReference>
<dbReference type="EMBL" id="BFAY01000009">
    <property type="protein sequence ID" value="GBF38672.1"/>
    <property type="molecule type" value="Genomic_DNA"/>
</dbReference>
<sequence length="72" mass="8250">MGWAPQIPTELHVFRGTQDTGQRSHNFAYGTFTLYGRLFQNRSTIMKFGNFARDSELPLPVLQPLCYSDPDL</sequence>
<gene>
    <name evidence="1" type="ORF">LPTSP1_16660</name>
</gene>